<evidence type="ECO:0000256" key="3">
    <source>
        <dbReference type="PROSITE-ProRule" id="PRU00708"/>
    </source>
</evidence>
<dbReference type="AlphaFoldDB" id="A0A8K0I5C5"/>
<dbReference type="InterPro" id="IPR011990">
    <property type="entry name" value="TPR-like_helical_dom_sf"/>
</dbReference>
<organism evidence="4 5">
    <name type="scientific">Cocos nucifera</name>
    <name type="common">Coconut palm</name>
    <dbReference type="NCBI Taxonomy" id="13894"/>
    <lineage>
        <taxon>Eukaryota</taxon>
        <taxon>Viridiplantae</taxon>
        <taxon>Streptophyta</taxon>
        <taxon>Embryophyta</taxon>
        <taxon>Tracheophyta</taxon>
        <taxon>Spermatophyta</taxon>
        <taxon>Magnoliopsida</taxon>
        <taxon>Liliopsida</taxon>
        <taxon>Arecaceae</taxon>
        <taxon>Arecoideae</taxon>
        <taxon>Cocoseae</taxon>
        <taxon>Attaleinae</taxon>
        <taxon>Cocos</taxon>
    </lineage>
</organism>
<dbReference type="PROSITE" id="PS51375">
    <property type="entry name" value="PPR"/>
    <property type="match status" value="5"/>
</dbReference>
<dbReference type="Proteomes" id="UP000797356">
    <property type="component" value="Chromosome 4"/>
</dbReference>
<dbReference type="InterPro" id="IPR046848">
    <property type="entry name" value="E_motif"/>
</dbReference>
<dbReference type="FunFam" id="1.25.40.10:FF:000184">
    <property type="entry name" value="Pentatricopeptide repeat-containing protein, chloroplastic"/>
    <property type="match status" value="1"/>
</dbReference>
<comment type="similarity">
    <text evidence="1">Belongs to the PPR family. PCMP-H subfamily.</text>
</comment>
<dbReference type="SUPFAM" id="SSF48452">
    <property type="entry name" value="TPR-like"/>
    <property type="match status" value="1"/>
</dbReference>
<dbReference type="Pfam" id="PF01535">
    <property type="entry name" value="PPR"/>
    <property type="match status" value="6"/>
</dbReference>
<proteinExistence type="inferred from homology"/>
<dbReference type="InterPro" id="IPR046960">
    <property type="entry name" value="PPR_At4g14850-like_plant"/>
</dbReference>
<feature type="repeat" description="PPR" evidence="3">
    <location>
        <begin position="420"/>
        <end position="454"/>
    </location>
</feature>
<evidence type="ECO:0000256" key="2">
    <source>
        <dbReference type="ARBA" id="ARBA00022737"/>
    </source>
</evidence>
<evidence type="ECO:0000313" key="4">
    <source>
        <dbReference type="EMBL" id="KAG1338141.1"/>
    </source>
</evidence>
<keyword evidence="5" id="KW-1185">Reference proteome</keyword>
<dbReference type="OrthoDB" id="185373at2759"/>
<keyword evidence="2" id="KW-0677">Repeat</keyword>
<evidence type="ECO:0000313" key="5">
    <source>
        <dbReference type="Proteomes" id="UP000797356"/>
    </source>
</evidence>
<evidence type="ECO:0000256" key="1">
    <source>
        <dbReference type="ARBA" id="ARBA00006643"/>
    </source>
</evidence>
<gene>
    <name evidence="4" type="ORF">COCNU_04G004470</name>
</gene>
<dbReference type="FunFam" id="1.25.40.10:FF:000333">
    <property type="entry name" value="Pentatricopeptide repeat-containing protein"/>
    <property type="match status" value="1"/>
</dbReference>
<feature type="repeat" description="PPR" evidence="3">
    <location>
        <begin position="183"/>
        <end position="217"/>
    </location>
</feature>
<dbReference type="Pfam" id="PF13041">
    <property type="entry name" value="PPR_2"/>
    <property type="match status" value="2"/>
</dbReference>
<dbReference type="GO" id="GO:0009451">
    <property type="term" value="P:RNA modification"/>
    <property type="evidence" value="ECO:0007669"/>
    <property type="project" value="InterPro"/>
</dbReference>
<dbReference type="Gene3D" id="1.25.40.10">
    <property type="entry name" value="Tetratricopeptide repeat domain"/>
    <property type="match status" value="4"/>
</dbReference>
<reference evidence="4" key="2">
    <citation type="submission" date="2019-07" db="EMBL/GenBank/DDBJ databases">
        <authorList>
            <person name="Yang Y."/>
            <person name="Bocs S."/>
            <person name="Baudouin L."/>
        </authorList>
    </citation>
    <scope>NUCLEOTIDE SEQUENCE</scope>
    <source>
        <tissue evidence="4">Spear leaf of Hainan Tall coconut</tissue>
    </source>
</reference>
<dbReference type="InterPro" id="IPR002885">
    <property type="entry name" value="PPR_rpt"/>
</dbReference>
<dbReference type="PANTHER" id="PTHR47926">
    <property type="entry name" value="PENTATRICOPEPTIDE REPEAT-CONTAINING PROTEIN"/>
    <property type="match status" value="1"/>
</dbReference>
<dbReference type="PANTHER" id="PTHR47926:SF344">
    <property type="entry name" value="OS07G0636900 PROTEIN"/>
    <property type="match status" value="1"/>
</dbReference>
<name>A0A8K0I5C5_COCNU</name>
<feature type="repeat" description="PPR" evidence="3">
    <location>
        <begin position="72"/>
        <end position="106"/>
    </location>
</feature>
<feature type="repeat" description="PPR" evidence="3">
    <location>
        <begin position="346"/>
        <end position="376"/>
    </location>
</feature>
<dbReference type="EMBL" id="CM017875">
    <property type="protein sequence ID" value="KAG1338141.1"/>
    <property type="molecule type" value="Genomic_DNA"/>
</dbReference>
<accession>A0A8K0I5C5</accession>
<dbReference type="NCBIfam" id="TIGR00756">
    <property type="entry name" value="PPR"/>
    <property type="match status" value="7"/>
</dbReference>
<comment type="caution">
    <text evidence="4">The sequence shown here is derived from an EMBL/GenBank/DDBJ whole genome shotgun (WGS) entry which is preliminary data.</text>
</comment>
<reference evidence="4" key="1">
    <citation type="journal article" date="2017" name="Gigascience">
        <title>The genome draft of coconut (Cocos nucifera).</title>
        <authorList>
            <person name="Xiao Y."/>
            <person name="Xu P."/>
            <person name="Fan H."/>
            <person name="Baudouin L."/>
            <person name="Xia W."/>
            <person name="Bocs S."/>
            <person name="Xu J."/>
            <person name="Li Q."/>
            <person name="Guo A."/>
            <person name="Zhou L."/>
            <person name="Li J."/>
            <person name="Wu Y."/>
            <person name="Ma Z."/>
            <person name="Armero A."/>
            <person name="Issali A.E."/>
            <person name="Liu N."/>
            <person name="Peng M."/>
            <person name="Yang Y."/>
        </authorList>
    </citation>
    <scope>NUCLEOTIDE SEQUENCE</scope>
    <source>
        <tissue evidence="4">Spear leaf of Hainan Tall coconut</tissue>
    </source>
</reference>
<protein>
    <submittedName>
        <fullName evidence="4">Pentatricopeptide repeat-containing protein</fullName>
    </submittedName>
</protein>
<sequence length="530" mass="59772">MRSLSSTTKYISFLLQRTSSLRELTQTHALLTKTGLAYHPPLIAKLLALTALSPWGSLAHARSLFDAVPIKSALLYNVLIRAYSQSIFPTEAIHLYNQMCRLHFLPDKLSFPFVLKACGRAANVEREVPRVALAWKGSEVHCRAFRLGLECDGFIQNSLMSMYSQCGCVGETSKVFDEMVERTTISYNIMIAAYDRNGEHELADRLFYQMKEKSVVSWNSMITRHVRLGDVNAARKIFDEMSQRDAISWNTLMAGYIQVKNYKHALELFKRMQANDVEPTELTIVSVLGACAETGALEMGKKVHKYLTDKEFKIEGYVGNALLDMYAKCGNLMLAWQVFDAMGMKHVTCWNTMIVALAVHGHCKDALELFASMKREASLGVKPNRVTFLGVLLACSHKGLLKEGQDFFRRMVKEYDIEPDIKHYGCMVDLLSRCGLVEEAFQMIKEMPMKANSVLWKMVLGACRVHGDVELAEEAFKELAELAPLSDADYVLMSNIYAEAERWEDVELLRTGMIGDSISKQPGCTQIELD</sequence>
<dbReference type="GO" id="GO:0003723">
    <property type="term" value="F:RNA binding"/>
    <property type="evidence" value="ECO:0007669"/>
    <property type="project" value="InterPro"/>
</dbReference>
<dbReference type="Pfam" id="PF20431">
    <property type="entry name" value="E_motif"/>
    <property type="match status" value="1"/>
</dbReference>
<feature type="repeat" description="PPR" evidence="3">
    <location>
        <begin position="245"/>
        <end position="279"/>
    </location>
</feature>